<feature type="transmembrane region" description="Helical" evidence="1">
    <location>
        <begin position="45"/>
        <end position="67"/>
    </location>
</feature>
<protein>
    <submittedName>
        <fullName evidence="2">Uncharacterized protein</fullName>
    </submittedName>
</protein>
<sequence>MMAMPFTEEVRWTGSDFAVFGVMLAVPLGALELAVRATRSMAYRAAVAVVLGAAFLMTWVNLAVGIIGSEDNSLNLVFFGVLAIGIVGAFIARFQPRGMARAMAAMAVAHIVVAVAALIGGHVTVVLTGSFVGAWFLSAWLFRRAAKDQTAV</sequence>
<dbReference type="Proteomes" id="UP000295096">
    <property type="component" value="Unassembled WGS sequence"/>
</dbReference>
<feature type="transmembrane region" description="Helical" evidence="1">
    <location>
        <begin position="73"/>
        <end position="92"/>
    </location>
</feature>
<organism evidence="2 3">
    <name type="scientific">Dankookia rubra</name>
    <dbReference type="NCBI Taxonomy" id="1442381"/>
    <lineage>
        <taxon>Bacteria</taxon>
        <taxon>Pseudomonadati</taxon>
        <taxon>Pseudomonadota</taxon>
        <taxon>Alphaproteobacteria</taxon>
        <taxon>Acetobacterales</taxon>
        <taxon>Roseomonadaceae</taxon>
        <taxon>Dankookia</taxon>
    </lineage>
</organism>
<comment type="caution">
    <text evidence="2">The sequence shown here is derived from an EMBL/GenBank/DDBJ whole genome shotgun (WGS) entry which is preliminary data.</text>
</comment>
<keyword evidence="1" id="KW-1133">Transmembrane helix</keyword>
<dbReference type="OrthoDB" id="9813621at2"/>
<evidence type="ECO:0000256" key="1">
    <source>
        <dbReference type="SAM" id="Phobius"/>
    </source>
</evidence>
<accession>A0A4R5Q757</accession>
<proteinExistence type="predicted"/>
<evidence type="ECO:0000313" key="2">
    <source>
        <dbReference type="EMBL" id="TDH58278.1"/>
    </source>
</evidence>
<gene>
    <name evidence="2" type="ORF">E2C06_33465</name>
</gene>
<reference evidence="2 3" key="1">
    <citation type="journal article" date="2016" name="J. Microbiol.">
        <title>Dankookia rubra gen. nov., sp. nov., an alphaproteobacterium isolated from sediment of a shallow stream.</title>
        <authorList>
            <person name="Kim W.H."/>
            <person name="Kim D.H."/>
            <person name="Kang K."/>
            <person name="Ahn T.Y."/>
        </authorList>
    </citation>
    <scope>NUCLEOTIDE SEQUENCE [LARGE SCALE GENOMIC DNA]</scope>
    <source>
        <strain evidence="2 3">JCM30602</strain>
    </source>
</reference>
<dbReference type="AlphaFoldDB" id="A0A4R5Q757"/>
<dbReference type="EMBL" id="SMSJ01000136">
    <property type="protein sequence ID" value="TDH58278.1"/>
    <property type="molecule type" value="Genomic_DNA"/>
</dbReference>
<evidence type="ECO:0000313" key="3">
    <source>
        <dbReference type="Proteomes" id="UP000295096"/>
    </source>
</evidence>
<name>A0A4R5Q757_9PROT</name>
<keyword evidence="3" id="KW-1185">Reference proteome</keyword>
<keyword evidence="1" id="KW-0472">Membrane</keyword>
<feature type="transmembrane region" description="Helical" evidence="1">
    <location>
        <begin position="12"/>
        <end position="33"/>
    </location>
</feature>
<feature type="transmembrane region" description="Helical" evidence="1">
    <location>
        <begin position="125"/>
        <end position="142"/>
    </location>
</feature>
<keyword evidence="1" id="KW-0812">Transmembrane</keyword>